<gene>
    <name evidence="1" type="ORF">K503DRAFT_634934</name>
</gene>
<dbReference type="AlphaFoldDB" id="A0A1B7N5X4"/>
<accession>A0A1B7N5X4</accession>
<sequence length="198" mass="22242">MMKALVDRWCSFGQYARLVRGPMRIVDSFYEHIRDINVTLLAHVQWIEERLIKAVQPAPSSLKVVSIRISVTCSAAPSKSHLPNKNNSALSRPVDTRGIPGLSVMALRDSSPLSLGGVKMTHGRSDLNVLLEEEASMASGQECTSYLHANSLRFVRYRTHSPSRPSLPGVRAFRCAQWRPHHDPIRRTVWLRLVHPSS</sequence>
<organism evidence="1 2">
    <name type="scientific">Rhizopogon vinicolor AM-OR11-026</name>
    <dbReference type="NCBI Taxonomy" id="1314800"/>
    <lineage>
        <taxon>Eukaryota</taxon>
        <taxon>Fungi</taxon>
        <taxon>Dikarya</taxon>
        <taxon>Basidiomycota</taxon>
        <taxon>Agaricomycotina</taxon>
        <taxon>Agaricomycetes</taxon>
        <taxon>Agaricomycetidae</taxon>
        <taxon>Boletales</taxon>
        <taxon>Suillineae</taxon>
        <taxon>Rhizopogonaceae</taxon>
        <taxon>Rhizopogon</taxon>
    </lineage>
</organism>
<proteinExistence type="predicted"/>
<dbReference type="Proteomes" id="UP000092154">
    <property type="component" value="Unassembled WGS sequence"/>
</dbReference>
<protein>
    <submittedName>
        <fullName evidence="1">Uncharacterized protein</fullName>
    </submittedName>
</protein>
<evidence type="ECO:0000313" key="2">
    <source>
        <dbReference type="Proteomes" id="UP000092154"/>
    </source>
</evidence>
<reference evidence="1 2" key="1">
    <citation type="submission" date="2016-06" db="EMBL/GenBank/DDBJ databases">
        <title>Comparative genomics of the ectomycorrhizal sister species Rhizopogon vinicolor and Rhizopogon vesiculosus (Basidiomycota: Boletales) reveals a divergence of the mating type B locus.</title>
        <authorList>
            <consortium name="DOE Joint Genome Institute"/>
            <person name="Mujic A.B."/>
            <person name="Kuo A."/>
            <person name="Tritt A."/>
            <person name="Lipzen A."/>
            <person name="Chen C."/>
            <person name="Johnson J."/>
            <person name="Sharma A."/>
            <person name="Barry K."/>
            <person name="Grigoriev I.V."/>
            <person name="Spatafora J.W."/>
        </authorList>
    </citation>
    <scope>NUCLEOTIDE SEQUENCE [LARGE SCALE GENOMIC DNA]</scope>
    <source>
        <strain evidence="1 2">AM-OR11-026</strain>
    </source>
</reference>
<keyword evidence="2" id="KW-1185">Reference proteome</keyword>
<dbReference type="STRING" id="1314800.A0A1B7N5X4"/>
<dbReference type="InParanoid" id="A0A1B7N5X4"/>
<name>A0A1B7N5X4_9AGAM</name>
<evidence type="ECO:0000313" key="1">
    <source>
        <dbReference type="EMBL" id="OAX40259.1"/>
    </source>
</evidence>
<dbReference type="EMBL" id="KV448219">
    <property type="protein sequence ID" value="OAX40259.1"/>
    <property type="molecule type" value="Genomic_DNA"/>
</dbReference>
<dbReference type="OrthoDB" id="2693100at2759"/>